<dbReference type="Proteomes" id="UP001259832">
    <property type="component" value="Unassembled WGS sequence"/>
</dbReference>
<comment type="caution">
    <text evidence="2">The sequence shown here is derived from an EMBL/GenBank/DDBJ whole genome shotgun (WGS) entry which is preliminary data.</text>
</comment>
<feature type="transmembrane region" description="Helical" evidence="1">
    <location>
        <begin position="61"/>
        <end position="82"/>
    </location>
</feature>
<proteinExistence type="predicted"/>
<feature type="transmembrane region" description="Helical" evidence="1">
    <location>
        <begin position="120"/>
        <end position="141"/>
    </location>
</feature>
<keyword evidence="1" id="KW-0812">Transmembrane</keyword>
<keyword evidence="1" id="KW-1133">Transmembrane helix</keyword>
<gene>
    <name evidence="2" type="ORF">P3T76_004777</name>
</gene>
<evidence type="ECO:0000313" key="3">
    <source>
        <dbReference type="Proteomes" id="UP001259832"/>
    </source>
</evidence>
<protein>
    <submittedName>
        <fullName evidence="2">Uncharacterized protein</fullName>
    </submittedName>
</protein>
<organism evidence="2 3">
    <name type="scientific">Phytophthora citrophthora</name>
    <dbReference type="NCBI Taxonomy" id="4793"/>
    <lineage>
        <taxon>Eukaryota</taxon>
        <taxon>Sar</taxon>
        <taxon>Stramenopiles</taxon>
        <taxon>Oomycota</taxon>
        <taxon>Peronosporomycetes</taxon>
        <taxon>Peronosporales</taxon>
        <taxon>Peronosporaceae</taxon>
        <taxon>Phytophthora</taxon>
    </lineage>
</organism>
<feature type="transmembrane region" description="Helical" evidence="1">
    <location>
        <begin position="147"/>
        <end position="166"/>
    </location>
</feature>
<feature type="transmembrane region" description="Helical" evidence="1">
    <location>
        <begin position="12"/>
        <end position="40"/>
    </location>
</feature>
<evidence type="ECO:0000256" key="1">
    <source>
        <dbReference type="SAM" id="Phobius"/>
    </source>
</evidence>
<dbReference type="AlphaFoldDB" id="A0AAD9GSI0"/>
<reference evidence="2" key="1">
    <citation type="submission" date="2023-08" db="EMBL/GenBank/DDBJ databases">
        <title>Reference Genome Resource for the Citrus Pathogen Phytophthora citrophthora.</title>
        <authorList>
            <person name="Moller H."/>
            <person name="Coetzee B."/>
            <person name="Rose L.J."/>
            <person name="Van Niekerk J.M."/>
        </authorList>
    </citation>
    <scope>NUCLEOTIDE SEQUENCE</scope>
    <source>
        <strain evidence="2">STE-U-9442</strain>
    </source>
</reference>
<sequence>MTVYIATVRGIAILWVFPVPFGIVVGIVPCFAIFLVFFILTIGIKTFRENPDLTRDIKAQLYILPTEATIAVIYPAFNSVYIKANPEYRAWIVLFLPLTKLISKNFVAWSSSHLEDYVPLIAVFSIDVFNALYVSICMQAAKSTLAMIVIISFDVLNGALSFYSLLGRTQAVQKKH</sequence>
<accession>A0AAD9GSI0</accession>
<evidence type="ECO:0000313" key="2">
    <source>
        <dbReference type="EMBL" id="KAK1943381.1"/>
    </source>
</evidence>
<name>A0AAD9GSI0_9STRA</name>
<feature type="transmembrane region" description="Helical" evidence="1">
    <location>
        <begin position="88"/>
        <end position="108"/>
    </location>
</feature>
<keyword evidence="3" id="KW-1185">Reference proteome</keyword>
<dbReference type="EMBL" id="JASMQC010000007">
    <property type="protein sequence ID" value="KAK1943381.1"/>
    <property type="molecule type" value="Genomic_DNA"/>
</dbReference>
<keyword evidence="1" id="KW-0472">Membrane</keyword>